<reference evidence="9" key="1">
    <citation type="submission" date="2016-10" db="EMBL/GenBank/DDBJ databases">
        <authorList>
            <person name="Varghese N."/>
            <person name="Submissions S."/>
        </authorList>
    </citation>
    <scope>NUCLEOTIDE SEQUENCE [LARGE SCALE GENOMIC DNA]</scope>
    <source>
        <strain evidence="9">DSM 14807</strain>
    </source>
</reference>
<dbReference type="InterPro" id="IPR033453">
    <property type="entry name" value="Glyco_hydro_30_TIM-barrel"/>
</dbReference>
<gene>
    <name evidence="8" type="ORF">SAMN05660895_0132</name>
</gene>
<dbReference type="OrthoDB" id="9806701at2"/>
<dbReference type="PANTHER" id="PTHR11069">
    <property type="entry name" value="GLUCOSYLCERAMIDASE"/>
    <property type="match status" value="1"/>
</dbReference>
<evidence type="ECO:0000259" key="7">
    <source>
        <dbReference type="Pfam" id="PF17189"/>
    </source>
</evidence>
<organism evidence="8 9">
    <name type="scientific">Thermoflavifilum thermophilum</name>
    <dbReference type="NCBI Taxonomy" id="1393122"/>
    <lineage>
        <taxon>Bacteria</taxon>
        <taxon>Pseudomonadati</taxon>
        <taxon>Bacteroidota</taxon>
        <taxon>Chitinophagia</taxon>
        <taxon>Chitinophagales</taxon>
        <taxon>Chitinophagaceae</taxon>
        <taxon>Thermoflavifilum</taxon>
    </lineage>
</organism>
<feature type="region of interest" description="Disordered" evidence="5">
    <location>
        <begin position="48"/>
        <end position="68"/>
    </location>
</feature>
<dbReference type="InterPro" id="IPR017853">
    <property type="entry name" value="GH"/>
</dbReference>
<dbReference type="EMBL" id="FPCJ01000001">
    <property type="protein sequence ID" value="SFV27531.1"/>
    <property type="molecule type" value="Genomic_DNA"/>
</dbReference>
<accession>A0A1I7MYR2</accession>
<name>A0A1I7MYR2_9BACT</name>
<sequence length="509" mass="55915">MQNSFNPAHKPRRQGFWSWIFPRSLRVVCTIALISSIGYVGCAKSTPSHAQAQPPADSTPSTPSPPVQTDVAFYLTTPDRSQLLARQNVALLFSAAPIHQPVIEVDTTQTFQTMDGFGFALTGGSAYLINKLPPNQQNALLQELFGNDSNSIHISYIRISIGASDLNRAAFTYDDMPAGQTDTALQYFNLGADQYDLIPVLQKIVQINPHLHIIATPWSAPAWMKTNHSLIGGSLDTAFYGVYARYFVKYLQAMQAQGIPIEAITPQNEPLYGGNNPSMVMQAEEELRFVRDYLGPALRRAGLPTKIVVYDHNCDRPDYPLTILQDSIARQYVDGSAFHLYAGNIAALTQVHDAYPDKNVYFTEQWTGGPDQFGPNLAWDIQNLIIGATRNWSRCVIKWNLAADPNYQPHTPGGCSSCLGALTIGSDIVRNSSYYSIAHASKFVPSGSVRVYSTDLPALPNVAFLTPDGYKVLIVYNPSSADQAFQISFRGKQVSPTLPAGAVATFVWK</sequence>
<protein>
    <submittedName>
        <fullName evidence="8">Glucosylceramidase</fullName>
    </submittedName>
</protein>
<keyword evidence="2" id="KW-0732">Signal</keyword>
<dbReference type="InterPro" id="IPR033452">
    <property type="entry name" value="GH30_C"/>
</dbReference>
<dbReference type="InterPro" id="IPR001139">
    <property type="entry name" value="Glyco_hydro_30"/>
</dbReference>
<dbReference type="Pfam" id="PF02055">
    <property type="entry name" value="Glyco_hydro_30"/>
    <property type="match status" value="1"/>
</dbReference>
<dbReference type="Gene3D" id="2.60.40.1180">
    <property type="entry name" value="Golgi alpha-mannosidase II"/>
    <property type="match status" value="1"/>
</dbReference>
<evidence type="ECO:0000313" key="9">
    <source>
        <dbReference type="Proteomes" id="UP000199537"/>
    </source>
</evidence>
<keyword evidence="3 4" id="KW-0378">Hydrolase</keyword>
<dbReference type="STRING" id="1393122.SAMN05660895_0132"/>
<dbReference type="RefSeq" id="WP_092456291.1">
    <property type="nucleotide sequence ID" value="NZ_FPCJ01000001.1"/>
</dbReference>
<dbReference type="SUPFAM" id="SSF51445">
    <property type="entry name" value="(Trans)glycosidases"/>
    <property type="match status" value="1"/>
</dbReference>
<dbReference type="GO" id="GO:0016020">
    <property type="term" value="C:membrane"/>
    <property type="evidence" value="ECO:0007669"/>
    <property type="project" value="GOC"/>
</dbReference>
<evidence type="ECO:0000313" key="8">
    <source>
        <dbReference type="EMBL" id="SFV27531.1"/>
    </source>
</evidence>
<dbReference type="Gene3D" id="3.20.20.80">
    <property type="entry name" value="Glycosidases"/>
    <property type="match status" value="1"/>
</dbReference>
<evidence type="ECO:0000259" key="6">
    <source>
        <dbReference type="Pfam" id="PF02055"/>
    </source>
</evidence>
<dbReference type="AlphaFoldDB" id="A0A1I7MYR2"/>
<evidence type="ECO:0000256" key="5">
    <source>
        <dbReference type="SAM" id="MobiDB-lite"/>
    </source>
</evidence>
<evidence type="ECO:0000256" key="2">
    <source>
        <dbReference type="ARBA" id="ARBA00022729"/>
    </source>
</evidence>
<feature type="compositionally biased region" description="Low complexity" evidence="5">
    <location>
        <begin position="52"/>
        <end position="68"/>
    </location>
</feature>
<dbReference type="GO" id="GO:0004348">
    <property type="term" value="F:glucosylceramidase activity"/>
    <property type="evidence" value="ECO:0007669"/>
    <property type="project" value="InterPro"/>
</dbReference>
<keyword evidence="9" id="KW-1185">Reference proteome</keyword>
<proteinExistence type="inferred from homology"/>
<keyword evidence="4" id="KW-0326">Glycosidase</keyword>
<feature type="domain" description="Glycosyl hydrolase family 30 beta sandwich" evidence="7">
    <location>
        <begin position="447"/>
        <end position="506"/>
    </location>
</feature>
<feature type="domain" description="Glycosyl hydrolase family 30 TIM-barrel" evidence="6">
    <location>
        <begin position="115"/>
        <end position="444"/>
    </location>
</feature>
<dbReference type="PANTHER" id="PTHR11069:SF23">
    <property type="entry name" value="LYSOSOMAL ACID GLUCOSYLCERAMIDASE"/>
    <property type="match status" value="1"/>
</dbReference>
<dbReference type="Pfam" id="PF17189">
    <property type="entry name" value="Glyco_hydro_30C"/>
    <property type="match status" value="1"/>
</dbReference>
<dbReference type="Proteomes" id="UP000199537">
    <property type="component" value="Unassembled WGS sequence"/>
</dbReference>
<evidence type="ECO:0000256" key="3">
    <source>
        <dbReference type="ARBA" id="ARBA00022801"/>
    </source>
</evidence>
<dbReference type="GO" id="GO:0006680">
    <property type="term" value="P:glucosylceramide catabolic process"/>
    <property type="evidence" value="ECO:0007669"/>
    <property type="project" value="TreeGrafter"/>
</dbReference>
<evidence type="ECO:0000256" key="4">
    <source>
        <dbReference type="RuleBase" id="RU361188"/>
    </source>
</evidence>
<comment type="similarity">
    <text evidence="1 4">Belongs to the glycosyl hydrolase 30 family.</text>
</comment>
<dbReference type="InterPro" id="IPR013780">
    <property type="entry name" value="Glyco_hydro_b"/>
</dbReference>
<evidence type="ECO:0000256" key="1">
    <source>
        <dbReference type="ARBA" id="ARBA00005382"/>
    </source>
</evidence>